<dbReference type="NCBIfam" id="TIGR02241">
    <property type="entry name" value="conserved hypothetical phage tail region protein"/>
    <property type="match status" value="1"/>
</dbReference>
<keyword evidence="2" id="KW-1185">Reference proteome</keyword>
<dbReference type="GO" id="GO:0016746">
    <property type="term" value="F:acyltransferase activity"/>
    <property type="evidence" value="ECO:0007669"/>
    <property type="project" value="UniProtKB-KW"/>
</dbReference>
<dbReference type="RefSeq" id="WP_117159857.1">
    <property type="nucleotide sequence ID" value="NZ_QVID01000002.1"/>
</dbReference>
<evidence type="ECO:0000313" key="1">
    <source>
        <dbReference type="EMBL" id="RFN57908.1"/>
    </source>
</evidence>
<keyword evidence="1" id="KW-0808">Transferase</keyword>
<proteinExistence type="predicted"/>
<comment type="caution">
    <text evidence="1">The sequence shown here is derived from an EMBL/GenBank/DDBJ whole genome shotgun (WGS) entry which is preliminary data.</text>
</comment>
<keyword evidence="1" id="KW-0012">Acyltransferase</keyword>
<dbReference type="GO" id="GO:0005198">
    <property type="term" value="F:structural molecule activity"/>
    <property type="evidence" value="ECO:0007669"/>
    <property type="project" value="InterPro"/>
</dbReference>
<sequence>MDNTITQKQFYLDVDFFGNEEKKCNAQFKSVSGLTVNIDIEQLLKNPEKEFKHSFPSRTRFPNLILKGGLLKDSKVIEWCKKAINQYQFSPTDLKVKLINGEKESVLAWNIIHAYPVKWTVKKQTEKENSLVIDSIELAYNYFKLV</sequence>
<organism evidence="1 2">
    <name type="scientific">Marixanthomonas ophiurae</name>
    <dbReference type="NCBI Taxonomy" id="387659"/>
    <lineage>
        <taxon>Bacteria</taxon>
        <taxon>Pseudomonadati</taxon>
        <taxon>Bacteroidota</taxon>
        <taxon>Flavobacteriia</taxon>
        <taxon>Flavobacteriales</taxon>
        <taxon>Flavobacteriaceae</taxon>
        <taxon>Marixanthomonas</taxon>
    </lineage>
</organism>
<accession>A0A3E1Q701</accession>
<protein>
    <submittedName>
        <fullName evidence="1">Glycerol acyltransferase</fullName>
    </submittedName>
</protein>
<dbReference type="Proteomes" id="UP000261082">
    <property type="component" value="Unassembled WGS sequence"/>
</dbReference>
<dbReference type="PANTHER" id="PTHR38009">
    <property type="entry name" value="CONSERVED HYPOTHETICAL PHAGE TAIL PROTEIN"/>
    <property type="match status" value="1"/>
</dbReference>
<dbReference type="EMBL" id="QVID01000002">
    <property type="protein sequence ID" value="RFN57908.1"/>
    <property type="molecule type" value="Genomic_DNA"/>
</dbReference>
<evidence type="ECO:0000313" key="2">
    <source>
        <dbReference type="Proteomes" id="UP000261082"/>
    </source>
</evidence>
<dbReference type="AlphaFoldDB" id="A0A3E1Q701"/>
<dbReference type="OrthoDB" id="9799891at2"/>
<dbReference type="InterPro" id="IPR010667">
    <property type="entry name" value="Phage_T4_Gp19"/>
</dbReference>
<dbReference type="PANTHER" id="PTHR38009:SF1">
    <property type="entry name" value="CONSERVED HYPOTHETICAL PHAGE TAIL PROTEIN"/>
    <property type="match status" value="1"/>
</dbReference>
<reference evidence="1 2" key="1">
    <citation type="journal article" date="2007" name="Int. J. Syst. Evol. Microbiol.">
        <title>Marixanthomonas ophiurae gen. nov., sp. nov., a marine bacterium of the family Flavobacteriaceae isolated from a deep-sea brittle star.</title>
        <authorList>
            <person name="Romanenko L.A."/>
            <person name="Uchino M."/>
            <person name="Frolova G.M."/>
            <person name="Mikhailov V.V."/>
        </authorList>
    </citation>
    <scope>NUCLEOTIDE SEQUENCE [LARGE SCALE GENOMIC DNA]</scope>
    <source>
        <strain evidence="1 2">KMM 3046</strain>
    </source>
</reference>
<dbReference type="InterPro" id="IPR011747">
    <property type="entry name" value="CHP02241"/>
</dbReference>
<dbReference type="Pfam" id="PF06841">
    <property type="entry name" value="Phage_T4_gp19"/>
    <property type="match status" value="1"/>
</dbReference>
<gene>
    <name evidence="1" type="ORF">DZ858_11730</name>
</gene>
<name>A0A3E1Q701_9FLAO</name>